<evidence type="ECO:0008006" key="3">
    <source>
        <dbReference type="Google" id="ProtNLM"/>
    </source>
</evidence>
<name>A0AAV4IPY9_9GAST</name>
<protein>
    <recommendedName>
        <fullName evidence="3">PPM-type phosphatase domain-containing protein</fullName>
    </recommendedName>
</protein>
<gene>
    <name evidence="1" type="ORF">ElyMa_003082200</name>
</gene>
<evidence type="ECO:0000313" key="1">
    <source>
        <dbReference type="EMBL" id="GFS11302.1"/>
    </source>
</evidence>
<accession>A0AAV4IPY9</accession>
<sequence>MESRTRLLQDSPSVLSNTQLSSLFPHRSGAIPPPEHGIKPRMCSKIALLALNLSSPLSEGENNGFRITKRNSFLWAANTGKHRKTPENASAGSGKEIEMALLMEIPVALNDSARFIACCDGR</sequence>
<dbReference type="AlphaFoldDB" id="A0AAV4IPY9"/>
<organism evidence="1 2">
    <name type="scientific">Elysia marginata</name>
    <dbReference type="NCBI Taxonomy" id="1093978"/>
    <lineage>
        <taxon>Eukaryota</taxon>
        <taxon>Metazoa</taxon>
        <taxon>Spiralia</taxon>
        <taxon>Lophotrochozoa</taxon>
        <taxon>Mollusca</taxon>
        <taxon>Gastropoda</taxon>
        <taxon>Heterobranchia</taxon>
        <taxon>Euthyneura</taxon>
        <taxon>Panpulmonata</taxon>
        <taxon>Sacoglossa</taxon>
        <taxon>Placobranchoidea</taxon>
        <taxon>Plakobranchidae</taxon>
        <taxon>Elysia</taxon>
    </lineage>
</organism>
<reference evidence="1 2" key="1">
    <citation type="journal article" date="2021" name="Elife">
        <title>Chloroplast acquisition without the gene transfer in kleptoplastic sea slugs, Plakobranchus ocellatus.</title>
        <authorList>
            <person name="Maeda T."/>
            <person name="Takahashi S."/>
            <person name="Yoshida T."/>
            <person name="Shimamura S."/>
            <person name="Takaki Y."/>
            <person name="Nagai Y."/>
            <person name="Toyoda A."/>
            <person name="Suzuki Y."/>
            <person name="Arimoto A."/>
            <person name="Ishii H."/>
            <person name="Satoh N."/>
            <person name="Nishiyama T."/>
            <person name="Hasebe M."/>
            <person name="Maruyama T."/>
            <person name="Minagawa J."/>
            <person name="Obokata J."/>
            <person name="Shigenobu S."/>
        </authorList>
    </citation>
    <scope>NUCLEOTIDE SEQUENCE [LARGE SCALE GENOMIC DNA]</scope>
</reference>
<dbReference type="Proteomes" id="UP000762676">
    <property type="component" value="Unassembled WGS sequence"/>
</dbReference>
<dbReference type="EMBL" id="BMAT01006374">
    <property type="protein sequence ID" value="GFS11302.1"/>
    <property type="molecule type" value="Genomic_DNA"/>
</dbReference>
<comment type="caution">
    <text evidence="1">The sequence shown here is derived from an EMBL/GenBank/DDBJ whole genome shotgun (WGS) entry which is preliminary data.</text>
</comment>
<keyword evidence="2" id="KW-1185">Reference proteome</keyword>
<proteinExistence type="predicted"/>
<evidence type="ECO:0000313" key="2">
    <source>
        <dbReference type="Proteomes" id="UP000762676"/>
    </source>
</evidence>